<sequence length="137" mass="14178">MNQGTSERDPERGSATLWAVGLMAVLMAATMVIVYVGMARVARHRGQSAADLSALAAASRALQGQEPACTAASEVATANGAQLERCTINEDATADVWVSFPFTAPAAATGVTRRPHYHARAGPVSPPIHPTPSGQTP</sequence>
<feature type="region of interest" description="Disordered" evidence="1">
    <location>
        <begin position="114"/>
        <end position="137"/>
    </location>
</feature>
<feature type="transmembrane region" description="Helical" evidence="2">
    <location>
        <begin position="15"/>
        <end position="38"/>
    </location>
</feature>
<dbReference type="RefSeq" id="WP_185054542.1">
    <property type="nucleotide sequence ID" value="NZ_BAABIX010000038.1"/>
</dbReference>
<dbReference type="EMBL" id="JACHGN010000019">
    <property type="protein sequence ID" value="MBB5137644.1"/>
    <property type="molecule type" value="Genomic_DNA"/>
</dbReference>
<evidence type="ECO:0000256" key="1">
    <source>
        <dbReference type="SAM" id="MobiDB-lite"/>
    </source>
</evidence>
<proteinExistence type="predicted"/>
<dbReference type="AlphaFoldDB" id="A0A840P8F0"/>
<dbReference type="Pfam" id="PF13400">
    <property type="entry name" value="Tad"/>
    <property type="match status" value="1"/>
</dbReference>
<keyword evidence="2" id="KW-0472">Membrane</keyword>
<gene>
    <name evidence="4" type="ORF">HNP84_007396</name>
</gene>
<comment type="caution">
    <text evidence="4">The sequence shown here is derived from an EMBL/GenBank/DDBJ whole genome shotgun (WGS) entry which is preliminary data.</text>
</comment>
<feature type="domain" description="Putative Flp pilus-assembly TadG-like N-terminal" evidence="3">
    <location>
        <begin position="13"/>
        <end position="59"/>
    </location>
</feature>
<keyword evidence="5" id="KW-1185">Reference proteome</keyword>
<reference evidence="4 5" key="1">
    <citation type="submission" date="2020-08" db="EMBL/GenBank/DDBJ databases">
        <title>Genomic Encyclopedia of Type Strains, Phase IV (KMG-IV): sequencing the most valuable type-strain genomes for metagenomic binning, comparative biology and taxonomic classification.</title>
        <authorList>
            <person name="Goeker M."/>
        </authorList>
    </citation>
    <scope>NUCLEOTIDE SEQUENCE [LARGE SCALE GENOMIC DNA]</scope>
    <source>
        <strain evidence="4 5">DSM 45615</strain>
    </source>
</reference>
<dbReference type="Proteomes" id="UP000578449">
    <property type="component" value="Unassembled WGS sequence"/>
</dbReference>
<dbReference type="InterPro" id="IPR021202">
    <property type="entry name" value="Rv3654c-like"/>
</dbReference>
<evidence type="ECO:0000256" key="2">
    <source>
        <dbReference type="SAM" id="Phobius"/>
    </source>
</evidence>
<organism evidence="4 5">
    <name type="scientific">Thermocatellispora tengchongensis</name>
    <dbReference type="NCBI Taxonomy" id="1073253"/>
    <lineage>
        <taxon>Bacteria</taxon>
        <taxon>Bacillati</taxon>
        <taxon>Actinomycetota</taxon>
        <taxon>Actinomycetes</taxon>
        <taxon>Streptosporangiales</taxon>
        <taxon>Streptosporangiaceae</taxon>
        <taxon>Thermocatellispora</taxon>
    </lineage>
</organism>
<name>A0A840P8F0_9ACTN</name>
<accession>A0A840P8F0</accession>
<evidence type="ECO:0000259" key="3">
    <source>
        <dbReference type="Pfam" id="PF13400"/>
    </source>
</evidence>
<dbReference type="NCBIfam" id="TIGR03816">
    <property type="entry name" value="tadE_like_DECH"/>
    <property type="match status" value="1"/>
</dbReference>
<dbReference type="InterPro" id="IPR028087">
    <property type="entry name" value="Tad_N"/>
</dbReference>
<evidence type="ECO:0000313" key="5">
    <source>
        <dbReference type="Proteomes" id="UP000578449"/>
    </source>
</evidence>
<protein>
    <submittedName>
        <fullName evidence="4">Secretion/DNA translocation related TadE-like protein</fullName>
    </submittedName>
</protein>
<keyword evidence="2" id="KW-1133">Transmembrane helix</keyword>
<evidence type="ECO:0000313" key="4">
    <source>
        <dbReference type="EMBL" id="MBB5137644.1"/>
    </source>
</evidence>
<keyword evidence="2" id="KW-0812">Transmembrane</keyword>